<proteinExistence type="predicted"/>
<dbReference type="GO" id="GO:0046872">
    <property type="term" value="F:metal ion binding"/>
    <property type="evidence" value="ECO:0007669"/>
    <property type="project" value="InterPro"/>
</dbReference>
<dbReference type="EMBL" id="JADJZA010000001">
    <property type="protein sequence ID" value="MBK9295698.1"/>
    <property type="molecule type" value="Genomic_DNA"/>
</dbReference>
<sequence>MSNPISENDGPVTTEIRLDGANCSLCFNDTARSLMAQPGVLAVNGSIGEQCFRIDHDESVADDRLLSIVSEHLHGDDRSSWEHKMVAVDATVAQMHCTHGHHTPGSAGGGPGHV</sequence>
<dbReference type="Proteomes" id="UP000727993">
    <property type="component" value="Unassembled WGS sequence"/>
</dbReference>
<accession>A0A936N8Q9</accession>
<evidence type="ECO:0000313" key="1">
    <source>
        <dbReference type="EMBL" id="MBK9295698.1"/>
    </source>
</evidence>
<dbReference type="AlphaFoldDB" id="A0A936N8Q9"/>
<dbReference type="InterPro" id="IPR036163">
    <property type="entry name" value="HMA_dom_sf"/>
</dbReference>
<comment type="caution">
    <text evidence="1">The sequence shown here is derived from an EMBL/GenBank/DDBJ whole genome shotgun (WGS) entry which is preliminary data.</text>
</comment>
<evidence type="ECO:0008006" key="3">
    <source>
        <dbReference type="Google" id="ProtNLM"/>
    </source>
</evidence>
<protein>
    <recommendedName>
        <fullName evidence="3">HMA domain-containing protein</fullName>
    </recommendedName>
</protein>
<reference evidence="1 2" key="1">
    <citation type="submission" date="2020-10" db="EMBL/GenBank/DDBJ databases">
        <title>Connecting structure to function with the recovery of over 1000 high-quality activated sludge metagenome-assembled genomes encoding full-length rRNA genes using long-read sequencing.</title>
        <authorList>
            <person name="Singleton C.M."/>
            <person name="Petriglieri F."/>
            <person name="Kristensen J.M."/>
            <person name="Kirkegaard R.H."/>
            <person name="Michaelsen T.Y."/>
            <person name="Andersen M.H."/>
            <person name="Karst S.M."/>
            <person name="Dueholm M.S."/>
            <person name="Nielsen P.H."/>
            <person name="Albertsen M."/>
        </authorList>
    </citation>
    <scope>NUCLEOTIDE SEQUENCE [LARGE SCALE GENOMIC DNA]</scope>
    <source>
        <strain evidence="1">Lyne_18-Q3-R50-59_MAXAC.006</strain>
    </source>
</reference>
<organism evidence="1 2">
    <name type="scientific">Candidatus Neomicrothrix subdominans</name>
    <dbReference type="NCBI Taxonomy" id="2954438"/>
    <lineage>
        <taxon>Bacteria</taxon>
        <taxon>Bacillati</taxon>
        <taxon>Actinomycetota</taxon>
        <taxon>Acidimicrobiia</taxon>
        <taxon>Acidimicrobiales</taxon>
        <taxon>Microthrixaceae</taxon>
        <taxon>Candidatus Neomicrothrix</taxon>
    </lineage>
</organism>
<dbReference type="SUPFAM" id="SSF55008">
    <property type="entry name" value="HMA, heavy metal-associated domain"/>
    <property type="match status" value="1"/>
</dbReference>
<evidence type="ECO:0000313" key="2">
    <source>
        <dbReference type="Proteomes" id="UP000727993"/>
    </source>
</evidence>
<gene>
    <name evidence="1" type="ORF">IPN02_02235</name>
</gene>
<name>A0A936N8Q9_9ACTN</name>